<keyword evidence="4" id="KW-0805">Transcription regulation</keyword>
<dbReference type="InterPro" id="IPR036390">
    <property type="entry name" value="WH_DNA-bd_sf"/>
</dbReference>
<sequence length="134" mass="14979">MRYSKQRELVMQTVQQLCDHPTAEEIYDKAAQECPNLSLGTVYRNLNSLVEAGRVRRVSIPGKADRFDHTLPWHSHLYCTVCGGVTDAEVDGKQVMELVKNQKGRVQDCAVVLLGVCEECCRRQDAEATAAKQA</sequence>
<feature type="binding site" evidence="7">
    <location>
        <position position="79"/>
    </location>
    <ligand>
        <name>Zn(2+)</name>
        <dbReference type="ChEBI" id="CHEBI:29105"/>
    </ligand>
</feature>
<dbReference type="GO" id="GO:0008270">
    <property type="term" value="F:zinc ion binding"/>
    <property type="evidence" value="ECO:0007669"/>
    <property type="project" value="TreeGrafter"/>
</dbReference>
<keyword evidence="5" id="KW-0238">DNA-binding</keyword>
<dbReference type="GO" id="GO:0045892">
    <property type="term" value="P:negative regulation of DNA-templated transcription"/>
    <property type="evidence" value="ECO:0007669"/>
    <property type="project" value="TreeGrafter"/>
</dbReference>
<evidence type="ECO:0000313" key="8">
    <source>
        <dbReference type="EMBL" id="CUM68832.1"/>
    </source>
</evidence>
<dbReference type="InterPro" id="IPR002481">
    <property type="entry name" value="FUR"/>
</dbReference>
<dbReference type="InterPro" id="IPR036388">
    <property type="entry name" value="WH-like_DNA-bd_sf"/>
</dbReference>
<evidence type="ECO:0000313" key="9">
    <source>
        <dbReference type="Proteomes" id="UP000095649"/>
    </source>
</evidence>
<dbReference type="AlphaFoldDB" id="A0A173QTC7"/>
<dbReference type="Proteomes" id="UP000095649">
    <property type="component" value="Unassembled WGS sequence"/>
</dbReference>
<feature type="binding site" evidence="7">
    <location>
        <position position="82"/>
    </location>
    <ligand>
        <name>Zn(2+)</name>
        <dbReference type="ChEBI" id="CHEBI:29105"/>
    </ligand>
</feature>
<evidence type="ECO:0000256" key="6">
    <source>
        <dbReference type="ARBA" id="ARBA00023163"/>
    </source>
</evidence>
<dbReference type="SUPFAM" id="SSF46785">
    <property type="entry name" value="Winged helix' DNA-binding domain"/>
    <property type="match status" value="1"/>
</dbReference>
<evidence type="ECO:0000256" key="5">
    <source>
        <dbReference type="ARBA" id="ARBA00023125"/>
    </source>
</evidence>
<dbReference type="PANTHER" id="PTHR33202:SF7">
    <property type="entry name" value="FERRIC UPTAKE REGULATION PROTEIN"/>
    <property type="match status" value="1"/>
</dbReference>
<gene>
    <name evidence="8" type="primary">perR_1</name>
    <name evidence="8" type="ORF">ERS852582_00034</name>
</gene>
<feature type="binding site" evidence="7">
    <location>
        <position position="117"/>
    </location>
    <ligand>
        <name>Zn(2+)</name>
        <dbReference type="ChEBI" id="CHEBI:29105"/>
    </ligand>
</feature>
<name>A0A173QTC7_9FIRM</name>
<dbReference type="PANTHER" id="PTHR33202">
    <property type="entry name" value="ZINC UPTAKE REGULATION PROTEIN"/>
    <property type="match status" value="1"/>
</dbReference>
<proteinExistence type="inferred from homology"/>
<dbReference type="InterPro" id="IPR043135">
    <property type="entry name" value="Fur_C"/>
</dbReference>
<dbReference type="RefSeq" id="WP_055184236.1">
    <property type="nucleotide sequence ID" value="NZ_CYXN01000001.1"/>
</dbReference>
<feature type="binding site" evidence="7">
    <location>
        <position position="120"/>
    </location>
    <ligand>
        <name>Zn(2+)</name>
        <dbReference type="ChEBI" id="CHEBI:29105"/>
    </ligand>
</feature>
<dbReference type="OrthoDB" id="8659436at2"/>
<keyword evidence="2" id="KW-0678">Repressor</keyword>
<dbReference type="GO" id="GO:0003700">
    <property type="term" value="F:DNA-binding transcription factor activity"/>
    <property type="evidence" value="ECO:0007669"/>
    <property type="project" value="InterPro"/>
</dbReference>
<comment type="cofactor">
    <cofactor evidence="7">
        <name>Zn(2+)</name>
        <dbReference type="ChEBI" id="CHEBI:29105"/>
    </cofactor>
    <text evidence="7">Binds 1 zinc ion per subunit.</text>
</comment>
<dbReference type="EMBL" id="CYXN01000001">
    <property type="protein sequence ID" value="CUM68832.1"/>
    <property type="molecule type" value="Genomic_DNA"/>
</dbReference>
<keyword evidence="3 7" id="KW-0862">Zinc</keyword>
<dbReference type="Gene3D" id="3.30.1490.190">
    <property type="match status" value="1"/>
</dbReference>
<keyword evidence="6" id="KW-0804">Transcription</keyword>
<evidence type="ECO:0000256" key="1">
    <source>
        <dbReference type="ARBA" id="ARBA00007957"/>
    </source>
</evidence>
<evidence type="ECO:0000256" key="2">
    <source>
        <dbReference type="ARBA" id="ARBA00022491"/>
    </source>
</evidence>
<evidence type="ECO:0000256" key="3">
    <source>
        <dbReference type="ARBA" id="ARBA00022833"/>
    </source>
</evidence>
<keyword evidence="7" id="KW-0479">Metal-binding</keyword>
<organism evidence="8 9">
    <name type="scientific">Faecalibacterium prausnitzii</name>
    <dbReference type="NCBI Taxonomy" id="853"/>
    <lineage>
        <taxon>Bacteria</taxon>
        <taxon>Bacillati</taxon>
        <taxon>Bacillota</taxon>
        <taxon>Clostridia</taxon>
        <taxon>Eubacteriales</taxon>
        <taxon>Oscillospiraceae</taxon>
        <taxon>Faecalibacterium</taxon>
    </lineage>
</organism>
<comment type="similarity">
    <text evidence="1">Belongs to the Fur family.</text>
</comment>
<dbReference type="CDD" id="cd07153">
    <property type="entry name" value="Fur_like"/>
    <property type="match status" value="1"/>
</dbReference>
<accession>A0A173QTC7</accession>
<evidence type="ECO:0000256" key="7">
    <source>
        <dbReference type="PIRSR" id="PIRSR602481-1"/>
    </source>
</evidence>
<dbReference type="Gene3D" id="1.10.10.10">
    <property type="entry name" value="Winged helix-like DNA-binding domain superfamily/Winged helix DNA-binding domain"/>
    <property type="match status" value="1"/>
</dbReference>
<protein>
    <submittedName>
        <fullName evidence="8">Peroxide operon regulator</fullName>
    </submittedName>
</protein>
<dbReference type="GO" id="GO:0000976">
    <property type="term" value="F:transcription cis-regulatory region binding"/>
    <property type="evidence" value="ECO:0007669"/>
    <property type="project" value="TreeGrafter"/>
</dbReference>
<reference evidence="8 9" key="1">
    <citation type="submission" date="2015-09" db="EMBL/GenBank/DDBJ databases">
        <authorList>
            <consortium name="Pathogen Informatics"/>
        </authorList>
    </citation>
    <scope>NUCLEOTIDE SEQUENCE [LARGE SCALE GENOMIC DNA]</scope>
    <source>
        <strain evidence="8 9">2789STDY5834970</strain>
    </source>
</reference>
<evidence type="ECO:0000256" key="4">
    <source>
        <dbReference type="ARBA" id="ARBA00023015"/>
    </source>
</evidence>
<dbReference type="GO" id="GO:1900376">
    <property type="term" value="P:regulation of secondary metabolite biosynthetic process"/>
    <property type="evidence" value="ECO:0007669"/>
    <property type="project" value="TreeGrafter"/>
</dbReference>
<dbReference type="Pfam" id="PF01475">
    <property type="entry name" value="FUR"/>
    <property type="match status" value="1"/>
</dbReference>